<reference evidence="2 3" key="1">
    <citation type="submission" date="2024-03" db="EMBL/GenBank/DDBJ databases">
        <title>First Report of Pectobacterium brasiliscabiei causing potato scab in china.</title>
        <authorList>
            <person name="Handique U."/>
        </authorList>
    </citation>
    <scope>NUCLEOTIDE SEQUENCE [LARGE SCALE GENOMIC DNA]</scope>
    <source>
        <strain evidence="2 3">ZRIMU1503</strain>
    </source>
</reference>
<protein>
    <recommendedName>
        <fullName evidence="4">Secreted protein</fullName>
    </recommendedName>
</protein>
<accession>A0ABU8G7V5</accession>
<sequence length="134" mass="13632">MKQQGNGRAIAALLTSVLLAALVLAFVVAQTRAATLQAPASTEREAYGAGLYAVRLGDLTETEPDHFTARLTGPQAARLVNTPGVLSVTRLPGRTAVVPPPPDCHAPTTSAAPAPVPSPSPLPAPIPTADGFPP</sequence>
<evidence type="ECO:0000313" key="2">
    <source>
        <dbReference type="EMBL" id="MEI5609267.1"/>
    </source>
</evidence>
<dbReference type="Proteomes" id="UP001365781">
    <property type="component" value="Unassembled WGS sequence"/>
</dbReference>
<feature type="compositionally biased region" description="Pro residues" evidence="1">
    <location>
        <begin position="114"/>
        <end position="134"/>
    </location>
</feature>
<evidence type="ECO:0008006" key="4">
    <source>
        <dbReference type="Google" id="ProtNLM"/>
    </source>
</evidence>
<dbReference type="EMBL" id="JBBAYM010000004">
    <property type="protein sequence ID" value="MEI5609267.1"/>
    <property type="molecule type" value="Genomic_DNA"/>
</dbReference>
<feature type="region of interest" description="Disordered" evidence="1">
    <location>
        <begin position="93"/>
        <end position="134"/>
    </location>
</feature>
<dbReference type="RefSeq" id="WP_336540843.1">
    <property type="nucleotide sequence ID" value="NZ_JBBAYL010000001.1"/>
</dbReference>
<gene>
    <name evidence="2" type="ORF">WB403_08830</name>
</gene>
<keyword evidence="3" id="KW-1185">Reference proteome</keyword>
<evidence type="ECO:0000313" key="3">
    <source>
        <dbReference type="Proteomes" id="UP001365781"/>
    </source>
</evidence>
<comment type="caution">
    <text evidence="2">The sequence shown here is derived from an EMBL/GenBank/DDBJ whole genome shotgun (WGS) entry which is preliminary data.</text>
</comment>
<name>A0ABU8G7V5_9ACTN</name>
<evidence type="ECO:0000256" key="1">
    <source>
        <dbReference type="SAM" id="MobiDB-lite"/>
    </source>
</evidence>
<organism evidence="2 3">
    <name type="scientific">Streptomyces brasiliscabiei</name>
    <dbReference type="NCBI Taxonomy" id="2736302"/>
    <lineage>
        <taxon>Bacteria</taxon>
        <taxon>Bacillati</taxon>
        <taxon>Actinomycetota</taxon>
        <taxon>Actinomycetes</taxon>
        <taxon>Kitasatosporales</taxon>
        <taxon>Streptomycetaceae</taxon>
        <taxon>Streptomyces</taxon>
    </lineage>
</organism>
<proteinExistence type="predicted"/>